<dbReference type="Pfam" id="PF00069">
    <property type="entry name" value="Pkinase"/>
    <property type="match status" value="1"/>
</dbReference>
<evidence type="ECO:0000256" key="7">
    <source>
        <dbReference type="ARBA" id="ARBA00022777"/>
    </source>
</evidence>
<dbReference type="PROSITE" id="PS50011">
    <property type="entry name" value="PROTEIN_KINASE_DOM"/>
    <property type="match status" value="1"/>
</dbReference>
<evidence type="ECO:0000256" key="14">
    <source>
        <dbReference type="SAM" id="SignalP"/>
    </source>
</evidence>
<keyword evidence="11" id="KW-1015">Disulfide bond</keyword>
<dbReference type="PROSITE" id="PS00108">
    <property type="entry name" value="PROTEIN_KINASE_ST"/>
    <property type="match status" value="1"/>
</dbReference>
<organism evidence="17 18">
    <name type="scientific">Populus tomentosa</name>
    <name type="common">Chinese white poplar</name>
    <dbReference type="NCBI Taxonomy" id="118781"/>
    <lineage>
        <taxon>Eukaryota</taxon>
        <taxon>Viridiplantae</taxon>
        <taxon>Streptophyta</taxon>
        <taxon>Embryophyta</taxon>
        <taxon>Tracheophyta</taxon>
        <taxon>Spermatophyta</taxon>
        <taxon>Magnoliopsida</taxon>
        <taxon>eudicotyledons</taxon>
        <taxon>Gunneridae</taxon>
        <taxon>Pentapetalae</taxon>
        <taxon>rosids</taxon>
        <taxon>fabids</taxon>
        <taxon>Malpighiales</taxon>
        <taxon>Salicaceae</taxon>
        <taxon>Saliceae</taxon>
        <taxon>Populus</taxon>
    </lineage>
</organism>
<evidence type="ECO:0000256" key="2">
    <source>
        <dbReference type="ARBA" id="ARBA00022475"/>
    </source>
</evidence>
<dbReference type="InterPro" id="IPR018392">
    <property type="entry name" value="LysM"/>
</dbReference>
<proteinExistence type="predicted"/>
<keyword evidence="4 13" id="KW-0812">Transmembrane</keyword>
<evidence type="ECO:0000256" key="3">
    <source>
        <dbReference type="ARBA" id="ARBA00022679"/>
    </source>
</evidence>
<accession>A0A8X7XR73</accession>
<dbReference type="InterPro" id="IPR000719">
    <property type="entry name" value="Prot_kinase_dom"/>
</dbReference>
<gene>
    <name evidence="17" type="ORF">POTOM_060743</name>
</gene>
<evidence type="ECO:0000256" key="12">
    <source>
        <dbReference type="PROSITE-ProRule" id="PRU10141"/>
    </source>
</evidence>
<name>A0A8X7XR73_POPTO</name>
<evidence type="ECO:0008006" key="19">
    <source>
        <dbReference type="Google" id="ProtNLM"/>
    </source>
</evidence>
<evidence type="ECO:0000259" key="15">
    <source>
        <dbReference type="PROSITE" id="PS50011"/>
    </source>
</evidence>
<feature type="chain" id="PRO_5036470524" description="LysM domain receptor-like kinase 3" evidence="14">
    <location>
        <begin position="29"/>
        <end position="668"/>
    </location>
</feature>
<evidence type="ECO:0000313" key="18">
    <source>
        <dbReference type="Proteomes" id="UP000886885"/>
    </source>
</evidence>
<evidence type="ECO:0000256" key="13">
    <source>
        <dbReference type="SAM" id="Phobius"/>
    </source>
</evidence>
<dbReference type="SMART" id="SM00220">
    <property type="entry name" value="S_TKc"/>
    <property type="match status" value="1"/>
</dbReference>
<dbReference type="Gene3D" id="1.10.510.10">
    <property type="entry name" value="Transferase(Phosphotransferase) domain 1"/>
    <property type="match status" value="1"/>
</dbReference>
<evidence type="ECO:0000256" key="5">
    <source>
        <dbReference type="ARBA" id="ARBA00022729"/>
    </source>
</evidence>
<dbReference type="PROSITE" id="PS00107">
    <property type="entry name" value="PROTEIN_KINASE_ATP"/>
    <property type="match status" value="1"/>
</dbReference>
<dbReference type="PANTHER" id="PTHR46204:SF11">
    <property type="entry name" value="PROTEIN KINASE DOMAIN-CONTAINING PROTEIN"/>
    <property type="match status" value="1"/>
</dbReference>
<evidence type="ECO:0000256" key="6">
    <source>
        <dbReference type="ARBA" id="ARBA00022741"/>
    </source>
</evidence>
<keyword evidence="7" id="KW-0418">Kinase</keyword>
<feature type="domain" description="Protein kinase" evidence="15">
    <location>
        <begin position="331"/>
        <end position="644"/>
    </location>
</feature>
<keyword evidence="10 13" id="KW-0472">Membrane</keyword>
<dbReference type="Gene3D" id="3.30.200.20">
    <property type="entry name" value="Phosphorylase Kinase, domain 1"/>
    <property type="match status" value="1"/>
</dbReference>
<evidence type="ECO:0000313" key="17">
    <source>
        <dbReference type="EMBL" id="KAG6736484.1"/>
    </source>
</evidence>
<evidence type="ECO:0000256" key="11">
    <source>
        <dbReference type="ARBA" id="ARBA00023157"/>
    </source>
</evidence>
<keyword evidence="18" id="KW-1185">Reference proteome</keyword>
<dbReference type="PANTHER" id="PTHR46204">
    <property type="entry name" value="CHITIN ELICITOR RECEPTOR KINASE 1-RELATED"/>
    <property type="match status" value="1"/>
</dbReference>
<protein>
    <recommendedName>
        <fullName evidence="19">LysM domain receptor-like kinase 3</fullName>
    </recommendedName>
</protein>
<evidence type="ECO:0000256" key="8">
    <source>
        <dbReference type="ARBA" id="ARBA00022840"/>
    </source>
</evidence>
<keyword evidence="5 14" id="KW-0732">Signal</keyword>
<reference evidence="17" key="1">
    <citation type="journal article" date="2020" name="bioRxiv">
        <title>Hybrid origin of Populus tomentosa Carr. identified through genome sequencing and phylogenomic analysis.</title>
        <authorList>
            <person name="An X."/>
            <person name="Gao K."/>
            <person name="Chen Z."/>
            <person name="Li J."/>
            <person name="Yang X."/>
            <person name="Yang X."/>
            <person name="Zhou J."/>
            <person name="Guo T."/>
            <person name="Zhao T."/>
            <person name="Huang S."/>
            <person name="Miao D."/>
            <person name="Khan W.U."/>
            <person name="Rao P."/>
            <person name="Ye M."/>
            <person name="Lei B."/>
            <person name="Liao W."/>
            <person name="Wang J."/>
            <person name="Ji L."/>
            <person name="Li Y."/>
            <person name="Guo B."/>
            <person name="Mustafa N.S."/>
            <person name="Li S."/>
            <person name="Yun Q."/>
            <person name="Keller S.R."/>
            <person name="Mao J."/>
            <person name="Zhang R."/>
            <person name="Strauss S.H."/>
        </authorList>
    </citation>
    <scope>NUCLEOTIDE SEQUENCE</scope>
    <source>
        <strain evidence="17">GM15</strain>
        <tissue evidence="17">Leaf</tissue>
    </source>
</reference>
<dbReference type="SUPFAM" id="SSF56112">
    <property type="entry name" value="Protein kinase-like (PK-like)"/>
    <property type="match status" value="1"/>
</dbReference>
<dbReference type="Proteomes" id="UP000886885">
    <property type="component" value="Unassembled WGS sequence"/>
</dbReference>
<evidence type="ECO:0000256" key="1">
    <source>
        <dbReference type="ARBA" id="ARBA00004162"/>
    </source>
</evidence>
<evidence type="ECO:0000256" key="4">
    <source>
        <dbReference type="ARBA" id="ARBA00022692"/>
    </source>
</evidence>
<dbReference type="InterPro" id="IPR008271">
    <property type="entry name" value="Ser/Thr_kinase_AS"/>
</dbReference>
<dbReference type="PROSITE" id="PS51782">
    <property type="entry name" value="LYSM"/>
    <property type="match status" value="1"/>
</dbReference>
<evidence type="ECO:0000256" key="10">
    <source>
        <dbReference type="ARBA" id="ARBA00023136"/>
    </source>
</evidence>
<dbReference type="InterPro" id="IPR017441">
    <property type="entry name" value="Protein_kinase_ATP_BS"/>
</dbReference>
<evidence type="ECO:0000256" key="9">
    <source>
        <dbReference type="ARBA" id="ARBA00022989"/>
    </source>
</evidence>
<dbReference type="InterPro" id="IPR011009">
    <property type="entry name" value="Kinase-like_dom_sf"/>
</dbReference>
<dbReference type="GO" id="GO:0005524">
    <property type="term" value="F:ATP binding"/>
    <property type="evidence" value="ECO:0007669"/>
    <property type="project" value="UniProtKB-UniRule"/>
</dbReference>
<comment type="subcellular location">
    <subcellularLocation>
        <location evidence="1">Cell membrane</location>
        <topology evidence="1">Single-pass membrane protein</topology>
    </subcellularLocation>
</comment>
<dbReference type="AlphaFoldDB" id="A0A8X7XR73"/>
<dbReference type="GO" id="GO:0019199">
    <property type="term" value="F:transmembrane receptor protein kinase activity"/>
    <property type="evidence" value="ECO:0007669"/>
    <property type="project" value="InterPro"/>
</dbReference>
<comment type="caution">
    <text evidence="17">The sequence shown here is derived from an EMBL/GenBank/DDBJ whole genome shotgun (WGS) entry which is preliminary data.</text>
</comment>
<dbReference type="Gene3D" id="3.10.350.10">
    <property type="entry name" value="LysM domain"/>
    <property type="match status" value="1"/>
</dbReference>
<dbReference type="InterPro" id="IPR044812">
    <property type="entry name" value="CERK1/LYK3-like"/>
</dbReference>
<keyword evidence="9 13" id="KW-1133">Transmembrane helix</keyword>
<keyword evidence="2" id="KW-1003">Cell membrane</keyword>
<dbReference type="GO" id="GO:0045087">
    <property type="term" value="P:innate immune response"/>
    <property type="evidence" value="ECO:0007669"/>
    <property type="project" value="InterPro"/>
</dbReference>
<dbReference type="EMBL" id="JAAWWB010000879">
    <property type="protein sequence ID" value="KAG6736484.1"/>
    <property type="molecule type" value="Genomic_DNA"/>
</dbReference>
<keyword evidence="6 12" id="KW-0547">Nucleotide-binding</keyword>
<dbReference type="InterPro" id="IPR036779">
    <property type="entry name" value="LysM_dom_sf"/>
</dbReference>
<evidence type="ECO:0000259" key="16">
    <source>
        <dbReference type="PROSITE" id="PS51782"/>
    </source>
</evidence>
<feature type="binding site" evidence="12">
    <location>
        <position position="359"/>
    </location>
    <ligand>
        <name>ATP</name>
        <dbReference type="ChEBI" id="CHEBI:30616"/>
    </ligand>
</feature>
<keyword evidence="3" id="KW-0808">Transferase</keyword>
<feature type="transmembrane region" description="Helical" evidence="13">
    <location>
        <begin position="229"/>
        <end position="251"/>
    </location>
</feature>
<feature type="domain" description="LysM" evidence="16">
    <location>
        <begin position="165"/>
        <end position="211"/>
    </location>
</feature>
<feature type="signal peptide" evidence="14">
    <location>
        <begin position="1"/>
        <end position="28"/>
    </location>
</feature>
<sequence>MKMAAQNNRQFHLHHLYFLAIILTHVLSSNVFIESSSTMYPFSCSDQVQSCDSYLYHISEGLSIEQIASFYSVKSSNVEPITHGLKQDYLVSVPCTCKDVNGTQGYFYDTFYGVQSGDIFANVTCVLYSGQAWEVPGVERLFIAGDKISVHLVCGCGEVATKEIVTYTVQENNTLTGIAELLSAELTGIKNLNERFIRNPSLIDVGWGLFVPIEKNGIQAPKQGKQHHLAIILGTLSAVTLFSVCSLLLFLHGRNRNHKNRKEDPEVVNKAQSPTRTSLRTHFRERYVEGVNFHCDCSCETKFLGVDATFESERPVVVYSLKEIDEATSQFDESRKIGAGGYGIVYVGTLKEREVAIKKMKSSRSKEFYSEHKVSCKIHHINVGIITSIWYTIEYIQNGSLNDHLHNPLLKGHSPLSWLARAQIALDAARGIEYIHDHTKARYVHRDIKTGNILLDKGLGAKVADFGLARLVERSNEEDAVATRLVGTPGHIAPESVRELQMTSKTDVFSFGVVLAELITGQRALARDNRQPNKMKVLVSVMTAIFRDQDPETALEANIDENMKGSYPRDEVYKVSVIARLSIHFKFYVHIEAKSFMSCNIYMCITPPLTLILRMAKLSTHCMNEDSTNRPEMREIVQKLSKILMSSIEWEASLGGSSQVFTRLFDGR</sequence>
<dbReference type="FunFam" id="1.10.510.10:FF:000468">
    <property type="entry name" value="PTI1-like tyrosine-protein kinase 3"/>
    <property type="match status" value="1"/>
</dbReference>
<keyword evidence="8 12" id="KW-0067">ATP-binding</keyword>
<dbReference type="GO" id="GO:0005886">
    <property type="term" value="C:plasma membrane"/>
    <property type="evidence" value="ECO:0007669"/>
    <property type="project" value="UniProtKB-SubCell"/>
</dbReference>
<dbReference type="OrthoDB" id="4062651at2759"/>